<comment type="subcellular location">
    <subcellularLocation>
        <location evidence="1">Cell membrane</location>
        <topology evidence="1">Peripheral membrane protein</topology>
    </subcellularLocation>
</comment>
<dbReference type="GO" id="GO:0005524">
    <property type="term" value="F:ATP binding"/>
    <property type="evidence" value="ECO:0007669"/>
    <property type="project" value="UniProtKB-KW"/>
</dbReference>
<accession>A0A8D5JQ31</accession>
<dbReference type="InterPro" id="IPR003439">
    <property type="entry name" value="ABC_transporter-like_ATP-bd"/>
</dbReference>
<evidence type="ECO:0000256" key="6">
    <source>
        <dbReference type="ARBA" id="ARBA00023136"/>
    </source>
</evidence>
<keyword evidence="9" id="KW-1185">Reference proteome</keyword>
<sequence>MIRLQGIVKYFHKGSVNEVFALNNISLQIDEGDFVTVIGSNGAGKSTLLNCIAGGFFPDEGTVSISGLDVTGWPEYKRARLISRVFQDPLLGTCPSATIEQNMALAALRGKRRGLAKGVKSRDRERFREELKQLGLGLDERLLDKVGLLSGGQRQALTMLMATMLRPDVLLLDEHIAALDPKTANQILLLTQEIVNQQQLTSLMITHNMKHAISFGNRLIMLHQGKILLDLKGEEKKNLTVKDLLSEFYKTQGEELAMDSLLLT</sequence>
<dbReference type="PROSITE" id="PS00211">
    <property type="entry name" value="ABC_TRANSPORTER_1"/>
    <property type="match status" value="1"/>
</dbReference>
<organism evidence="8 9">
    <name type="scientific">Desulfomarina profundi</name>
    <dbReference type="NCBI Taxonomy" id="2772557"/>
    <lineage>
        <taxon>Bacteria</taxon>
        <taxon>Pseudomonadati</taxon>
        <taxon>Thermodesulfobacteriota</taxon>
        <taxon>Desulfobulbia</taxon>
        <taxon>Desulfobulbales</taxon>
        <taxon>Desulfobulbaceae</taxon>
        <taxon>Desulfomarina</taxon>
    </lineage>
</organism>
<name>A0A8D5JQ31_9BACT</name>
<dbReference type="InterPro" id="IPR050166">
    <property type="entry name" value="ABC_transporter_ATP-bind"/>
</dbReference>
<dbReference type="PROSITE" id="PS50893">
    <property type="entry name" value="ABC_TRANSPORTER_2"/>
    <property type="match status" value="1"/>
</dbReference>
<dbReference type="GO" id="GO:0016887">
    <property type="term" value="F:ATP hydrolysis activity"/>
    <property type="evidence" value="ECO:0007669"/>
    <property type="project" value="InterPro"/>
</dbReference>
<evidence type="ECO:0000259" key="7">
    <source>
        <dbReference type="PROSITE" id="PS50893"/>
    </source>
</evidence>
<evidence type="ECO:0000256" key="5">
    <source>
        <dbReference type="ARBA" id="ARBA00022840"/>
    </source>
</evidence>
<dbReference type="AlphaFoldDB" id="A0A8D5JQ31"/>
<dbReference type="Proteomes" id="UP000826725">
    <property type="component" value="Chromosome"/>
</dbReference>
<dbReference type="EMBL" id="AP024086">
    <property type="protein sequence ID" value="BCL61940.1"/>
    <property type="molecule type" value="Genomic_DNA"/>
</dbReference>
<gene>
    <name evidence="8" type="ORF">DGMP_26330</name>
</gene>
<reference evidence="8" key="1">
    <citation type="submission" date="2020-09" db="EMBL/GenBank/DDBJ databases">
        <title>Desulfogranum mesoprofundum gen. nov., sp. nov., a novel mesophilic, sulfate-reducing chemolithoautotroph isolated from a deep-sea hydrothermal vent chimney in the Suiyo Seamount.</title>
        <authorList>
            <person name="Hashimoto Y."/>
            <person name="Nakagawa S."/>
        </authorList>
    </citation>
    <scope>NUCLEOTIDE SEQUENCE</scope>
    <source>
        <strain evidence="8">KT2</strain>
    </source>
</reference>
<protein>
    <submittedName>
        <fullName evidence="8">ABC transporter ATP-binding protein</fullName>
    </submittedName>
</protein>
<evidence type="ECO:0000313" key="8">
    <source>
        <dbReference type="EMBL" id="BCL61940.1"/>
    </source>
</evidence>
<dbReference type="SMART" id="SM00382">
    <property type="entry name" value="AAA"/>
    <property type="match status" value="1"/>
</dbReference>
<keyword evidence="2" id="KW-0813">Transport</keyword>
<evidence type="ECO:0000256" key="2">
    <source>
        <dbReference type="ARBA" id="ARBA00022448"/>
    </source>
</evidence>
<dbReference type="PANTHER" id="PTHR42788">
    <property type="entry name" value="TAURINE IMPORT ATP-BINDING PROTEIN-RELATED"/>
    <property type="match status" value="1"/>
</dbReference>
<keyword evidence="3" id="KW-1003">Cell membrane</keyword>
<dbReference type="PANTHER" id="PTHR42788:SF7">
    <property type="entry name" value="NITRATE ABC TRANSPORTER ATP-BINDING PROTEIN"/>
    <property type="match status" value="1"/>
</dbReference>
<dbReference type="InterPro" id="IPR003593">
    <property type="entry name" value="AAA+_ATPase"/>
</dbReference>
<evidence type="ECO:0000256" key="1">
    <source>
        <dbReference type="ARBA" id="ARBA00004202"/>
    </source>
</evidence>
<dbReference type="Pfam" id="PF00005">
    <property type="entry name" value="ABC_tran"/>
    <property type="match status" value="1"/>
</dbReference>
<evidence type="ECO:0000256" key="3">
    <source>
        <dbReference type="ARBA" id="ARBA00022475"/>
    </source>
</evidence>
<dbReference type="KEGG" id="dbk:DGMP_26330"/>
<evidence type="ECO:0000313" key="9">
    <source>
        <dbReference type="Proteomes" id="UP000826725"/>
    </source>
</evidence>
<dbReference type="InterPro" id="IPR017871">
    <property type="entry name" value="ABC_transporter-like_CS"/>
</dbReference>
<keyword evidence="4" id="KW-0547">Nucleotide-binding</keyword>
<dbReference type="RefSeq" id="WP_228854346.1">
    <property type="nucleotide sequence ID" value="NZ_AP024086.1"/>
</dbReference>
<keyword evidence="5 8" id="KW-0067">ATP-binding</keyword>
<keyword evidence="6" id="KW-0472">Membrane</keyword>
<proteinExistence type="predicted"/>
<evidence type="ECO:0000256" key="4">
    <source>
        <dbReference type="ARBA" id="ARBA00022741"/>
    </source>
</evidence>
<feature type="domain" description="ABC transporter" evidence="7">
    <location>
        <begin position="2"/>
        <end position="249"/>
    </location>
</feature>
<dbReference type="GO" id="GO:0005886">
    <property type="term" value="C:plasma membrane"/>
    <property type="evidence" value="ECO:0007669"/>
    <property type="project" value="UniProtKB-SubCell"/>
</dbReference>